<evidence type="ECO:0000313" key="1">
    <source>
        <dbReference type="EMBL" id="QZE14230.1"/>
    </source>
</evidence>
<sequence>MNCSIKILFHYIIVCILLGFISCTDEVGDAEIGVIKGSSTTISDVDVAQNMLLESMYLIHDSRSHKYQYQFNLHIDNYAGYLCVANSLQGRLPSTYFINPNFESGPLTNLLWVTRQVAPVINSSEELGIPELGAIAKIIYNFSASEVVDIHGPIPYFAYKNLQTDPPLKYDKVSVIYKEMIEELKDAQNRLKEIKTNISPEAILRIKKCDRICDGDVNNWILFANSLRLRLAMRMVKVDPILAQKEAESAYADGVLESSNHPNISLDNGGARHPLYTISIDWDDSRLNASLENILKRTGSPLLEKWFSPAEDGLRDKNGNIVIDVDSPEIYLGIRSGTGVHMKENRRDTYLKFSSVNGDSFSNKEIDIFKVSESLFLCAEGRLRGWNTGSSTPKSLYEKAIKRSLRDEGITSNKYLGHRFDDQYDIPYKDLYNSDNNISKGLTSVGVRWNSSYSKEQQLEQIITQKYIANFPLSLESWSEYRRTGYPRLISVIYDAGDNSIPTGEHIRRMTFQVSGSVSIDDVVNSAMPALIEEDSSGFGDDVQGARLWWDVKSKGNF</sequence>
<dbReference type="Proteomes" id="UP000826212">
    <property type="component" value="Chromosome"/>
</dbReference>
<keyword evidence="2" id="KW-1185">Reference proteome</keyword>
<keyword evidence="1" id="KW-0449">Lipoprotein</keyword>
<reference evidence="1" key="1">
    <citation type="submission" date="2021-08" db="EMBL/GenBank/DDBJ databases">
        <title>Novel anaerobic bacterium isolated from sea squirt in East Sea, Republic of Korea.</title>
        <authorList>
            <person name="Nguyen T.H."/>
            <person name="Li Z."/>
            <person name="Lee Y.-J."/>
            <person name="Ko J."/>
            <person name="Kim S.-G."/>
        </authorList>
    </citation>
    <scope>NUCLEOTIDE SEQUENCE</scope>
    <source>
        <strain evidence="1">KCTC 25031</strain>
    </source>
</reference>
<accession>A0AC61NF47</accession>
<dbReference type="EMBL" id="CP081303">
    <property type="protein sequence ID" value="QZE14230.1"/>
    <property type="molecule type" value="Genomic_DNA"/>
</dbReference>
<name>A0AC61NF47_9BACT</name>
<protein>
    <submittedName>
        <fullName evidence="1">SusD/RagB family nutrient-binding outer membrane lipoprotein</fullName>
    </submittedName>
</protein>
<evidence type="ECO:0000313" key="2">
    <source>
        <dbReference type="Proteomes" id="UP000826212"/>
    </source>
</evidence>
<organism evidence="1 2">
    <name type="scientific">Halosquirtibacter laminarini</name>
    <dbReference type="NCBI Taxonomy" id="3374600"/>
    <lineage>
        <taxon>Bacteria</taxon>
        <taxon>Pseudomonadati</taxon>
        <taxon>Bacteroidota</taxon>
        <taxon>Bacteroidia</taxon>
        <taxon>Marinilabiliales</taxon>
        <taxon>Prolixibacteraceae</taxon>
        <taxon>Halosquirtibacter</taxon>
    </lineage>
</organism>
<gene>
    <name evidence="1" type="ORF">K4L44_17225</name>
</gene>
<proteinExistence type="predicted"/>